<evidence type="ECO:0000256" key="7">
    <source>
        <dbReference type="ARBA" id="ARBA00022692"/>
    </source>
</evidence>
<comment type="similarity">
    <text evidence="3">Belongs to the binding-protein-dependent transport system permease family. HisMQ subfamily.</text>
</comment>
<dbReference type="InterPro" id="IPR000515">
    <property type="entry name" value="MetI-like"/>
</dbReference>
<dbReference type="GeneID" id="66565851"/>
<proteinExistence type="inferred from homology"/>
<keyword evidence="4 11" id="KW-0813">Transport</keyword>
<keyword evidence="10 11" id="KW-0472">Membrane</keyword>
<evidence type="ECO:0000256" key="6">
    <source>
        <dbReference type="ARBA" id="ARBA00022519"/>
    </source>
</evidence>
<dbReference type="InterPro" id="IPR035906">
    <property type="entry name" value="MetI-like_sf"/>
</dbReference>
<keyword evidence="9 11" id="KW-1133">Transmembrane helix</keyword>
<keyword evidence="7 11" id="KW-0812">Transmembrane</keyword>
<evidence type="ECO:0000259" key="12">
    <source>
        <dbReference type="PROSITE" id="PS50928"/>
    </source>
</evidence>
<dbReference type="GO" id="GO:0043190">
    <property type="term" value="C:ATP-binding cassette (ABC) transporter complex"/>
    <property type="evidence" value="ECO:0007669"/>
    <property type="project" value="InterPro"/>
</dbReference>
<dbReference type="EMBL" id="CP025003">
    <property type="protein sequence ID" value="ATZ95376.1"/>
    <property type="molecule type" value="Genomic_DNA"/>
</dbReference>
<feature type="domain" description="ABC transmembrane type-1" evidence="12">
    <location>
        <begin position="17"/>
        <end position="197"/>
    </location>
</feature>
<dbReference type="CDD" id="cd06261">
    <property type="entry name" value="TM_PBP2"/>
    <property type="match status" value="1"/>
</dbReference>
<evidence type="ECO:0000313" key="14">
    <source>
        <dbReference type="Proteomes" id="UP000231901"/>
    </source>
</evidence>
<protein>
    <submittedName>
        <fullName evidence="13">Amino acid ABC transporter permease</fullName>
    </submittedName>
</protein>
<dbReference type="PANTHER" id="PTHR30614">
    <property type="entry name" value="MEMBRANE COMPONENT OF AMINO ACID ABC TRANSPORTER"/>
    <property type="match status" value="1"/>
</dbReference>
<keyword evidence="8" id="KW-0029">Amino-acid transport</keyword>
<comment type="function">
    <text evidence="1">Part of the binding-protein-dependent transport system for glutamine; probably responsible for the translocation of the substrate across the membrane.</text>
</comment>
<dbReference type="AlphaFoldDB" id="A0A2K8QPH0"/>
<dbReference type="InterPro" id="IPR010065">
    <property type="entry name" value="AA_ABC_transptr_permease_3TM"/>
</dbReference>
<evidence type="ECO:0000256" key="1">
    <source>
        <dbReference type="ARBA" id="ARBA00003159"/>
    </source>
</evidence>
<comment type="subcellular location">
    <subcellularLocation>
        <location evidence="2">Cell inner membrane</location>
        <topology evidence="2">Multi-pass membrane protein</topology>
    </subcellularLocation>
    <subcellularLocation>
        <location evidence="11">Cell membrane</location>
        <topology evidence="11">Multi-pass membrane protein</topology>
    </subcellularLocation>
</comment>
<feature type="transmembrane region" description="Helical" evidence="11">
    <location>
        <begin position="20"/>
        <end position="41"/>
    </location>
</feature>
<keyword evidence="14" id="KW-1185">Reference proteome</keyword>
<evidence type="ECO:0000256" key="10">
    <source>
        <dbReference type="ARBA" id="ARBA00023136"/>
    </source>
</evidence>
<feature type="transmembrane region" description="Helical" evidence="11">
    <location>
        <begin position="184"/>
        <end position="205"/>
    </location>
</feature>
<dbReference type="Pfam" id="PF00528">
    <property type="entry name" value="BPD_transp_1"/>
    <property type="match status" value="1"/>
</dbReference>
<accession>A0A2K8QPH0</accession>
<dbReference type="GO" id="GO:0022857">
    <property type="term" value="F:transmembrane transporter activity"/>
    <property type="evidence" value="ECO:0007669"/>
    <property type="project" value="InterPro"/>
</dbReference>
<gene>
    <name evidence="13" type="ORF">CVE23_16140</name>
</gene>
<evidence type="ECO:0000256" key="9">
    <source>
        <dbReference type="ARBA" id="ARBA00022989"/>
    </source>
</evidence>
<dbReference type="Proteomes" id="UP000231901">
    <property type="component" value="Chromosome"/>
</dbReference>
<organism evidence="13 14">
    <name type="scientific">Dickeya fangzhongdai</name>
    <dbReference type="NCBI Taxonomy" id="1778540"/>
    <lineage>
        <taxon>Bacteria</taxon>
        <taxon>Pseudomonadati</taxon>
        <taxon>Pseudomonadota</taxon>
        <taxon>Gammaproteobacteria</taxon>
        <taxon>Enterobacterales</taxon>
        <taxon>Pectobacteriaceae</taxon>
        <taxon>Dickeya</taxon>
    </lineage>
</organism>
<dbReference type="SUPFAM" id="SSF161098">
    <property type="entry name" value="MetI-like"/>
    <property type="match status" value="1"/>
</dbReference>
<dbReference type="InterPro" id="IPR043429">
    <property type="entry name" value="ArtM/GltK/GlnP/TcyL/YhdX-like"/>
</dbReference>
<dbReference type="NCBIfam" id="TIGR01726">
    <property type="entry name" value="HEQRo_perm_3TM"/>
    <property type="match status" value="1"/>
</dbReference>
<keyword evidence="6" id="KW-0997">Cell inner membrane</keyword>
<name>A0A2K8QPH0_9GAMM</name>
<evidence type="ECO:0000256" key="4">
    <source>
        <dbReference type="ARBA" id="ARBA00022448"/>
    </source>
</evidence>
<keyword evidence="5" id="KW-1003">Cell membrane</keyword>
<dbReference type="OrthoDB" id="7026155at2"/>
<dbReference type="Gene3D" id="1.10.3720.10">
    <property type="entry name" value="MetI-like"/>
    <property type="match status" value="1"/>
</dbReference>
<dbReference type="RefSeq" id="WP_049854877.1">
    <property type="nucleotide sequence ID" value="NZ_BMJF01000006.1"/>
</dbReference>
<evidence type="ECO:0000256" key="11">
    <source>
        <dbReference type="RuleBase" id="RU363032"/>
    </source>
</evidence>
<dbReference type="KEGG" id="dfn:CVE23_16140"/>
<evidence type="ECO:0000256" key="2">
    <source>
        <dbReference type="ARBA" id="ARBA00004429"/>
    </source>
</evidence>
<dbReference type="PROSITE" id="PS50928">
    <property type="entry name" value="ABC_TM1"/>
    <property type="match status" value="1"/>
</dbReference>
<dbReference type="GO" id="GO:0006865">
    <property type="term" value="P:amino acid transport"/>
    <property type="evidence" value="ECO:0007669"/>
    <property type="project" value="UniProtKB-KW"/>
</dbReference>
<feature type="transmembrane region" description="Helical" evidence="11">
    <location>
        <begin position="53"/>
        <end position="76"/>
    </location>
</feature>
<evidence type="ECO:0000313" key="13">
    <source>
        <dbReference type="EMBL" id="ATZ95376.1"/>
    </source>
</evidence>
<evidence type="ECO:0000256" key="3">
    <source>
        <dbReference type="ARBA" id="ARBA00010072"/>
    </source>
</evidence>
<dbReference type="PANTHER" id="PTHR30614:SF20">
    <property type="entry name" value="GLUTAMINE TRANSPORT SYSTEM PERMEASE PROTEIN GLNP"/>
    <property type="match status" value="1"/>
</dbReference>
<evidence type="ECO:0000256" key="8">
    <source>
        <dbReference type="ARBA" id="ARBA00022970"/>
    </source>
</evidence>
<reference evidence="14" key="1">
    <citation type="journal article" date="2018" name="Genome Announc.">
        <title>Complete genome sequence of a Dickeya fangzhongdai type strain causing bleeding canker of pear tree trunks.</title>
        <authorList>
            <person name="Zhao Y."/>
            <person name="Tian Y."/>
            <person name="Li X."/>
            <person name="Hu B."/>
        </authorList>
    </citation>
    <scope>NUCLEOTIDE SEQUENCE [LARGE SCALE GENOMIC DNA]</scope>
    <source>
        <strain evidence="14">DSM 101947</strain>
    </source>
</reference>
<sequence>MSSQDMINACYFLLEGIVNTLIVTFTCFTSALITGLTVAVLRRLAFPSMKKTLDFLVFIFRGVPVLIAVFLVYFGLPATGLSISPLLAMNLSIGLISGGYLAEVFRGALQLVEPSEITAAKAAGLSKLQILSNIEFPQMLRFAVPGILNEFSSVLKATPFAYTVGISEITKQAMTLTAVTMNGLVIYTIAGIFYFLIYKLSLVAARLIEMKFKMTSDELNRVKVKMYGIDRIK</sequence>
<evidence type="ECO:0000256" key="5">
    <source>
        <dbReference type="ARBA" id="ARBA00022475"/>
    </source>
</evidence>